<proteinExistence type="predicted"/>
<keyword evidence="2" id="KW-1185">Reference proteome</keyword>
<comment type="caution">
    <text evidence="1">The sequence shown here is derived from an EMBL/GenBank/DDBJ whole genome shotgun (WGS) entry which is preliminary data.</text>
</comment>
<name>A0A8S1DUS7_9INSE</name>
<evidence type="ECO:0000313" key="1">
    <source>
        <dbReference type="EMBL" id="CAB3384048.1"/>
    </source>
</evidence>
<protein>
    <submittedName>
        <fullName evidence="1">Uncharacterized protein</fullName>
    </submittedName>
</protein>
<dbReference type="Proteomes" id="UP000494165">
    <property type="component" value="Unassembled WGS sequence"/>
</dbReference>
<gene>
    <name evidence="1" type="ORF">CLODIP_2_CD10292</name>
</gene>
<evidence type="ECO:0000313" key="2">
    <source>
        <dbReference type="Proteomes" id="UP000494165"/>
    </source>
</evidence>
<dbReference type="EMBL" id="CADEPI010000334">
    <property type="protein sequence ID" value="CAB3384048.1"/>
    <property type="molecule type" value="Genomic_DNA"/>
</dbReference>
<dbReference type="AlphaFoldDB" id="A0A8S1DUS7"/>
<sequence>MFKMTDKSRSNESSTPAENVWKFISRKLSCFSAREEEPEPHQHDVPAEPEEVLENSCVYCGETLPEDDDFLQLTEYEARMVTQLCPVQFTKGRIKKHHEEPQDPNKICGMCTALLRIHLRFSALNLFRIKKTDQETTKTDEKTIFWGSRIYFKSSLLIILNGGTIMSEYFLWLYDERNPVIRTIVAFTRTLFNVAFCLERIVGLTGYEQLNVEPEDEVDERPCVYCNENFRENDAAPLTASEAQAVPILCPEHFNRGKKRTFYREPQNPRHICQECTLMLRTLINECHFTVWNPME</sequence>
<reference evidence="1 2" key="1">
    <citation type="submission" date="2020-04" db="EMBL/GenBank/DDBJ databases">
        <authorList>
            <person name="Alioto T."/>
            <person name="Alioto T."/>
            <person name="Gomez Garrido J."/>
        </authorList>
    </citation>
    <scope>NUCLEOTIDE SEQUENCE [LARGE SCALE GENOMIC DNA]</scope>
</reference>
<organism evidence="1 2">
    <name type="scientific">Cloeon dipterum</name>
    <dbReference type="NCBI Taxonomy" id="197152"/>
    <lineage>
        <taxon>Eukaryota</taxon>
        <taxon>Metazoa</taxon>
        <taxon>Ecdysozoa</taxon>
        <taxon>Arthropoda</taxon>
        <taxon>Hexapoda</taxon>
        <taxon>Insecta</taxon>
        <taxon>Pterygota</taxon>
        <taxon>Palaeoptera</taxon>
        <taxon>Ephemeroptera</taxon>
        <taxon>Pisciforma</taxon>
        <taxon>Baetidae</taxon>
        <taxon>Cloeon</taxon>
    </lineage>
</organism>
<accession>A0A8S1DUS7</accession>